<protein>
    <submittedName>
        <fullName evidence="1">Uncharacterized protein</fullName>
    </submittedName>
</protein>
<dbReference type="EMBL" id="CAJJDO010000197">
    <property type="protein sequence ID" value="CAD8214129.1"/>
    <property type="molecule type" value="Genomic_DNA"/>
</dbReference>
<keyword evidence="2" id="KW-1185">Reference proteome</keyword>
<accession>A0A8S1YJU3</accession>
<reference evidence="1" key="1">
    <citation type="submission" date="2021-01" db="EMBL/GenBank/DDBJ databases">
        <authorList>
            <consortium name="Genoscope - CEA"/>
            <person name="William W."/>
        </authorList>
    </citation>
    <scope>NUCLEOTIDE SEQUENCE</scope>
</reference>
<proteinExistence type="predicted"/>
<gene>
    <name evidence="1" type="ORF">PPENT_87.1.T1970007</name>
</gene>
<dbReference type="AlphaFoldDB" id="A0A8S1YJU3"/>
<dbReference type="Proteomes" id="UP000689195">
    <property type="component" value="Unassembled WGS sequence"/>
</dbReference>
<name>A0A8S1YJU3_9CILI</name>
<organism evidence="1 2">
    <name type="scientific">Paramecium pentaurelia</name>
    <dbReference type="NCBI Taxonomy" id="43138"/>
    <lineage>
        <taxon>Eukaryota</taxon>
        <taxon>Sar</taxon>
        <taxon>Alveolata</taxon>
        <taxon>Ciliophora</taxon>
        <taxon>Intramacronucleata</taxon>
        <taxon>Oligohymenophorea</taxon>
        <taxon>Peniculida</taxon>
        <taxon>Parameciidae</taxon>
        <taxon>Paramecium</taxon>
    </lineage>
</organism>
<evidence type="ECO:0000313" key="2">
    <source>
        <dbReference type="Proteomes" id="UP000689195"/>
    </source>
</evidence>
<evidence type="ECO:0000313" key="1">
    <source>
        <dbReference type="EMBL" id="CAD8214129.1"/>
    </source>
</evidence>
<comment type="caution">
    <text evidence="1">The sequence shown here is derived from an EMBL/GenBank/DDBJ whole genome shotgun (WGS) entry which is preliminary data.</text>
</comment>
<sequence>MNNQINQKGSKVLIQLVLEEMKQRLIKFDQKKILLNKQIFQENLNIQISKNKIWNNYNRKQEIYQSSQNNHNYQTVYSLLNGENEEIVDKKSKKIVTLQDNRIKENISNQYQECCNHEQELKKEKLIHHRMKNQTERIENEIFSCSYDYFQVIVSKGSQIC</sequence>